<evidence type="ECO:0000259" key="7">
    <source>
        <dbReference type="PROSITE" id="PS50011"/>
    </source>
</evidence>
<accession>A0ABN2Z3M3</accession>
<feature type="region of interest" description="Disordered" evidence="6">
    <location>
        <begin position="1"/>
        <end position="22"/>
    </location>
</feature>
<organism evidence="8 9">
    <name type="scientific">Actinomadura napierensis</name>
    <dbReference type="NCBI Taxonomy" id="267854"/>
    <lineage>
        <taxon>Bacteria</taxon>
        <taxon>Bacillati</taxon>
        <taxon>Actinomycetota</taxon>
        <taxon>Actinomycetes</taxon>
        <taxon>Streptosporangiales</taxon>
        <taxon>Thermomonosporaceae</taxon>
        <taxon>Actinomadura</taxon>
    </lineage>
</organism>
<dbReference type="InterPro" id="IPR029051">
    <property type="entry name" value="DUF4352"/>
</dbReference>
<keyword evidence="1" id="KW-0808">Transferase</keyword>
<dbReference type="Proteomes" id="UP001501020">
    <property type="component" value="Unassembled WGS sequence"/>
</dbReference>
<dbReference type="Pfam" id="PF00069">
    <property type="entry name" value="Pkinase"/>
    <property type="match status" value="1"/>
</dbReference>
<dbReference type="SMART" id="SM00220">
    <property type="entry name" value="S_TKc"/>
    <property type="match status" value="1"/>
</dbReference>
<dbReference type="PROSITE" id="PS00108">
    <property type="entry name" value="PROTEIN_KINASE_ST"/>
    <property type="match status" value="1"/>
</dbReference>
<dbReference type="PROSITE" id="PS50011">
    <property type="entry name" value="PROTEIN_KINASE_DOM"/>
    <property type="match status" value="1"/>
</dbReference>
<comment type="caution">
    <text evidence="8">The sequence shown here is derived from an EMBL/GenBank/DDBJ whole genome shotgun (WGS) entry which is preliminary data.</text>
</comment>
<evidence type="ECO:0000256" key="6">
    <source>
        <dbReference type="SAM" id="MobiDB-lite"/>
    </source>
</evidence>
<evidence type="ECO:0000256" key="2">
    <source>
        <dbReference type="ARBA" id="ARBA00022741"/>
    </source>
</evidence>
<name>A0ABN2Z3M3_9ACTN</name>
<dbReference type="PROSITE" id="PS00107">
    <property type="entry name" value="PROTEIN_KINASE_ATP"/>
    <property type="match status" value="1"/>
</dbReference>
<dbReference type="InterPro" id="IPR011009">
    <property type="entry name" value="Kinase-like_dom_sf"/>
</dbReference>
<keyword evidence="2 5" id="KW-0547">Nucleotide-binding</keyword>
<dbReference type="InterPro" id="IPR000719">
    <property type="entry name" value="Prot_kinase_dom"/>
</dbReference>
<evidence type="ECO:0000313" key="9">
    <source>
        <dbReference type="Proteomes" id="UP001501020"/>
    </source>
</evidence>
<dbReference type="SUPFAM" id="SSF56112">
    <property type="entry name" value="Protein kinase-like (PK-like)"/>
    <property type="match status" value="1"/>
</dbReference>
<dbReference type="InterPro" id="IPR017441">
    <property type="entry name" value="Protein_kinase_ATP_BS"/>
</dbReference>
<dbReference type="Gene3D" id="1.10.510.10">
    <property type="entry name" value="Transferase(Phosphotransferase) domain 1"/>
    <property type="match status" value="1"/>
</dbReference>
<proteinExistence type="predicted"/>
<dbReference type="PANTHER" id="PTHR43289:SF34">
    <property type="entry name" value="SERINE_THREONINE-PROTEIN KINASE YBDM-RELATED"/>
    <property type="match status" value="1"/>
</dbReference>
<feature type="domain" description="Protein kinase" evidence="7">
    <location>
        <begin position="28"/>
        <end position="295"/>
    </location>
</feature>
<keyword evidence="9" id="KW-1185">Reference proteome</keyword>
<dbReference type="EMBL" id="BAAAMR010000023">
    <property type="protein sequence ID" value="GAA2136264.1"/>
    <property type="molecule type" value="Genomic_DNA"/>
</dbReference>
<dbReference type="Pfam" id="PF11611">
    <property type="entry name" value="DUF4352"/>
    <property type="match status" value="1"/>
</dbReference>
<dbReference type="Gene3D" id="3.30.200.20">
    <property type="entry name" value="Phosphorylase Kinase, domain 1"/>
    <property type="match status" value="1"/>
</dbReference>
<keyword evidence="4 5" id="KW-0067">ATP-binding</keyword>
<evidence type="ECO:0000256" key="3">
    <source>
        <dbReference type="ARBA" id="ARBA00022777"/>
    </source>
</evidence>
<evidence type="ECO:0000256" key="1">
    <source>
        <dbReference type="ARBA" id="ARBA00022679"/>
    </source>
</evidence>
<reference evidence="8 9" key="1">
    <citation type="journal article" date="2019" name="Int. J. Syst. Evol. Microbiol.">
        <title>The Global Catalogue of Microorganisms (GCM) 10K type strain sequencing project: providing services to taxonomists for standard genome sequencing and annotation.</title>
        <authorList>
            <consortium name="The Broad Institute Genomics Platform"/>
            <consortium name="The Broad Institute Genome Sequencing Center for Infectious Disease"/>
            <person name="Wu L."/>
            <person name="Ma J."/>
        </authorList>
    </citation>
    <scope>NUCLEOTIDE SEQUENCE [LARGE SCALE GENOMIC DNA]</scope>
    <source>
        <strain evidence="8 9">JCM 13850</strain>
    </source>
</reference>
<dbReference type="CDD" id="cd14014">
    <property type="entry name" value="STKc_PknB_like"/>
    <property type="match status" value="1"/>
</dbReference>
<gene>
    <name evidence="8" type="ORF">GCM10009727_30910</name>
</gene>
<evidence type="ECO:0000313" key="8">
    <source>
        <dbReference type="EMBL" id="GAA2136264.1"/>
    </source>
</evidence>
<evidence type="ECO:0000256" key="5">
    <source>
        <dbReference type="PROSITE-ProRule" id="PRU10141"/>
    </source>
</evidence>
<sequence>MLDEMRSGSLPAGVDPLNPGDPPAVGPYRLLGKLGEGGMGTVYFGRGADARPVAIKVIKPELAADDRYRARFQDEVRHAQQVASFCTAAVLDYGDDAGRPYLVTEYVDGRPLSEHIKQQGGLPPGTVHGLAVGVAAALTAIHAAGLVHRDLKPANVLLSISGPRVIDFGIARGVGERSGHTRSGFVVGSPGWISPEQVQTGEVSPAGDVFAWGCLVALAGTGHHPFAGSGAQSTSDPLVVAYRVQQRMYDLGDLAEPLRTVVAALAVAGLAYYQHKHKPAAAEFGRPAKDGDMSFQASPPKCGGKVKGVTAKEGKLCQVTVTVTNTGTAAEVLAPADQRLLDGGDGDHRAIMLFKGRPGPKTRVNVQSLPSAESFTGVLLYDVPSGFVPHAVEFHENRSSNGVRLAVP</sequence>
<protein>
    <recommendedName>
        <fullName evidence="7">Protein kinase domain-containing protein</fullName>
    </recommendedName>
</protein>
<dbReference type="InterPro" id="IPR008271">
    <property type="entry name" value="Ser/Thr_kinase_AS"/>
</dbReference>
<dbReference type="PANTHER" id="PTHR43289">
    <property type="entry name" value="MITOGEN-ACTIVATED PROTEIN KINASE KINASE KINASE 20-RELATED"/>
    <property type="match status" value="1"/>
</dbReference>
<evidence type="ECO:0000256" key="4">
    <source>
        <dbReference type="ARBA" id="ARBA00022840"/>
    </source>
</evidence>
<dbReference type="RefSeq" id="WP_344266954.1">
    <property type="nucleotide sequence ID" value="NZ_BAAAMR010000023.1"/>
</dbReference>
<feature type="binding site" evidence="5">
    <location>
        <position position="56"/>
    </location>
    <ligand>
        <name>ATP</name>
        <dbReference type="ChEBI" id="CHEBI:30616"/>
    </ligand>
</feature>
<keyword evidence="3" id="KW-0418">Kinase</keyword>